<organism evidence="1 2">
    <name type="scientific">Tetrahymena thermophila (strain SB210)</name>
    <dbReference type="NCBI Taxonomy" id="312017"/>
    <lineage>
        <taxon>Eukaryota</taxon>
        <taxon>Sar</taxon>
        <taxon>Alveolata</taxon>
        <taxon>Ciliophora</taxon>
        <taxon>Intramacronucleata</taxon>
        <taxon>Oligohymenophorea</taxon>
        <taxon>Hymenostomatida</taxon>
        <taxon>Tetrahymenina</taxon>
        <taxon>Tetrahymenidae</taxon>
        <taxon>Tetrahymena</taxon>
    </lineage>
</organism>
<dbReference type="HOGENOM" id="CLU_1781198_0_0_1"/>
<proteinExistence type="predicted"/>
<evidence type="ECO:0000313" key="1">
    <source>
        <dbReference type="EMBL" id="EAR98376.3"/>
    </source>
</evidence>
<evidence type="ECO:0000313" key="2">
    <source>
        <dbReference type="Proteomes" id="UP000009168"/>
    </source>
</evidence>
<protein>
    <submittedName>
        <fullName evidence="1">Uncharacterized protein</fullName>
    </submittedName>
</protein>
<dbReference type="Proteomes" id="UP000009168">
    <property type="component" value="Unassembled WGS sequence"/>
</dbReference>
<keyword evidence="2" id="KW-1185">Reference proteome</keyword>
<dbReference type="AlphaFoldDB" id="I7MKG3"/>
<dbReference type="EMBL" id="GG662651">
    <property type="protein sequence ID" value="EAR98376.3"/>
    <property type="molecule type" value="Genomic_DNA"/>
</dbReference>
<gene>
    <name evidence="1" type="ORF">TTHERM_00289040</name>
</gene>
<dbReference type="RefSeq" id="XP_001018621.3">
    <property type="nucleotide sequence ID" value="XM_001018621.3"/>
</dbReference>
<reference evidence="2" key="1">
    <citation type="journal article" date="2006" name="PLoS Biol.">
        <title>Macronuclear genome sequence of the ciliate Tetrahymena thermophila, a model eukaryote.</title>
        <authorList>
            <person name="Eisen J.A."/>
            <person name="Coyne R.S."/>
            <person name="Wu M."/>
            <person name="Wu D."/>
            <person name="Thiagarajan M."/>
            <person name="Wortman J.R."/>
            <person name="Badger J.H."/>
            <person name="Ren Q."/>
            <person name="Amedeo P."/>
            <person name="Jones K.M."/>
            <person name="Tallon L.J."/>
            <person name="Delcher A.L."/>
            <person name="Salzberg S.L."/>
            <person name="Silva J.C."/>
            <person name="Haas B.J."/>
            <person name="Majoros W.H."/>
            <person name="Farzad M."/>
            <person name="Carlton J.M."/>
            <person name="Smith R.K. Jr."/>
            <person name="Garg J."/>
            <person name="Pearlman R.E."/>
            <person name="Karrer K.M."/>
            <person name="Sun L."/>
            <person name="Manning G."/>
            <person name="Elde N.C."/>
            <person name="Turkewitz A.P."/>
            <person name="Asai D.J."/>
            <person name="Wilkes D.E."/>
            <person name="Wang Y."/>
            <person name="Cai H."/>
            <person name="Collins K."/>
            <person name="Stewart B.A."/>
            <person name="Lee S.R."/>
            <person name="Wilamowska K."/>
            <person name="Weinberg Z."/>
            <person name="Ruzzo W.L."/>
            <person name="Wloga D."/>
            <person name="Gaertig J."/>
            <person name="Frankel J."/>
            <person name="Tsao C.-C."/>
            <person name="Gorovsky M.A."/>
            <person name="Keeling P.J."/>
            <person name="Waller R.F."/>
            <person name="Patron N.J."/>
            <person name="Cherry J.M."/>
            <person name="Stover N.A."/>
            <person name="Krieger C.J."/>
            <person name="del Toro C."/>
            <person name="Ryder H.F."/>
            <person name="Williamson S.C."/>
            <person name="Barbeau R.A."/>
            <person name="Hamilton E.P."/>
            <person name="Orias E."/>
        </authorList>
    </citation>
    <scope>NUCLEOTIDE SEQUENCE [LARGE SCALE GENOMIC DNA]</scope>
    <source>
        <strain evidence="2">SB210</strain>
    </source>
</reference>
<name>I7MKG3_TETTS</name>
<sequence length="146" mass="17012">MGCIASQQKNVSQVKTVKSQAQLEYELNNCYDHFNTISITLQKSQKYIFKSVGKELNSKEYYLIYQKLENQPNQEKTIESFDIFFRAVEQGLQLLPMLLKQSQKLEASLSDRKNEISEFKQSLITHIEFCKNIVLPSHMNSQSTEH</sequence>
<dbReference type="KEGG" id="tet:TTHERM_00289040"/>
<accession>I7MKG3</accession>
<dbReference type="InParanoid" id="I7MKG3"/>
<dbReference type="GeneID" id="7846850"/>